<dbReference type="PANTHER" id="PTHR43133">
    <property type="entry name" value="RNA POLYMERASE ECF-TYPE SIGMA FACTO"/>
    <property type="match status" value="1"/>
</dbReference>
<dbReference type="GO" id="GO:0016987">
    <property type="term" value="F:sigma factor activity"/>
    <property type="evidence" value="ECO:0007669"/>
    <property type="project" value="UniProtKB-KW"/>
</dbReference>
<organism evidence="9 10">
    <name type="scientific">Sorangium cellulosum</name>
    <name type="common">Polyangium cellulosum</name>
    <dbReference type="NCBI Taxonomy" id="56"/>
    <lineage>
        <taxon>Bacteria</taxon>
        <taxon>Pseudomonadati</taxon>
        <taxon>Myxococcota</taxon>
        <taxon>Polyangia</taxon>
        <taxon>Polyangiales</taxon>
        <taxon>Polyangiaceae</taxon>
        <taxon>Sorangium</taxon>
    </lineage>
</organism>
<dbReference type="GO" id="GO:0006352">
    <property type="term" value="P:DNA-templated transcription initiation"/>
    <property type="evidence" value="ECO:0007669"/>
    <property type="project" value="InterPro"/>
</dbReference>
<name>A0A150TE62_SORCE</name>
<comment type="similarity">
    <text evidence="1">Belongs to the sigma-70 factor family. ECF subfamily.</text>
</comment>
<dbReference type="AlphaFoldDB" id="A0A150TE62"/>
<keyword evidence="5" id="KW-0804">Transcription</keyword>
<evidence type="ECO:0000256" key="5">
    <source>
        <dbReference type="ARBA" id="ARBA00023163"/>
    </source>
</evidence>
<evidence type="ECO:0000256" key="3">
    <source>
        <dbReference type="ARBA" id="ARBA00023082"/>
    </source>
</evidence>
<dbReference type="Pfam" id="PF04542">
    <property type="entry name" value="Sigma70_r2"/>
    <property type="match status" value="1"/>
</dbReference>
<feature type="region of interest" description="Disordered" evidence="6">
    <location>
        <begin position="187"/>
        <end position="212"/>
    </location>
</feature>
<protein>
    <recommendedName>
        <fullName evidence="11">RNA polymerase subunit sigma</fullName>
    </recommendedName>
</protein>
<evidence type="ECO:0000256" key="2">
    <source>
        <dbReference type="ARBA" id="ARBA00023015"/>
    </source>
</evidence>
<evidence type="ECO:0008006" key="11">
    <source>
        <dbReference type="Google" id="ProtNLM"/>
    </source>
</evidence>
<dbReference type="PANTHER" id="PTHR43133:SF8">
    <property type="entry name" value="RNA POLYMERASE SIGMA FACTOR HI_1459-RELATED"/>
    <property type="match status" value="1"/>
</dbReference>
<evidence type="ECO:0000259" key="7">
    <source>
        <dbReference type="Pfam" id="PF04542"/>
    </source>
</evidence>
<dbReference type="NCBIfam" id="TIGR02937">
    <property type="entry name" value="sigma70-ECF"/>
    <property type="match status" value="1"/>
</dbReference>
<keyword evidence="3" id="KW-0731">Sigma factor</keyword>
<gene>
    <name evidence="9" type="ORF">BE21_54335</name>
</gene>
<reference evidence="9 10" key="1">
    <citation type="submission" date="2014-02" db="EMBL/GenBank/DDBJ databases">
        <title>The small core and large imbalanced accessory genome model reveals a collaborative survival strategy of Sorangium cellulosum strains in nature.</title>
        <authorList>
            <person name="Han K."/>
            <person name="Peng R."/>
            <person name="Blom J."/>
            <person name="Li Y.-Z."/>
        </authorList>
    </citation>
    <scope>NUCLEOTIDE SEQUENCE [LARGE SCALE GENOMIC DNA]</scope>
    <source>
        <strain evidence="9 10">So0007-03</strain>
    </source>
</reference>
<keyword evidence="2" id="KW-0805">Transcription regulation</keyword>
<proteinExistence type="inferred from homology"/>
<dbReference type="SUPFAM" id="SSF88659">
    <property type="entry name" value="Sigma3 and sigma4 domains of RNA polymerase sigma factors"/>
    <property type="match status" value="1"/>
</dbReference>
<dbReference type="InterPro" id="IPR013249">
    <property type="entry name" value="RNA_pol_sigma70_r4_t2"/>
</dbReference>
<feature type="domain" description="RNA polymerase sigma-70 region 2" evidence="7">
    <location>
        <begin position="21"/>
        <end position="86"/>
    </location>
</feature>
<dbReference type="InterPro" id="IPR014284">
    <property type="entry name" value="RNA_pol_sigma-70_dom"/>
</dbReference>
<evidence type="ECO:0000256" key="6">
    <source>
        <dbReference type="SAM" id="MobiDB-lite"/>
    </source>
</evidence>
<keyword evidence="4" id="KW-0238">DNA-binding</keyword>
<dbReference type="InterPro" id="IPR039425">
    <property type="entry name" value="RNA_pol_sigma-70-like"/>
</dbReference>
<dbReference type="InterPro" id="IPR013325">
    <property type="entry name" value="RNA_pol_sigma_r2"/>
</dbReference>
<dbReference type="Gene3D" id="1.10.10.10">
    <property type="entry name" value="Winged helix-like DNA-binding domain superfamily/Winged helix DNA-binding domain"/>
    <property type="match status" value="1"/>
</dbReference>
<dbReference type="InterPro" id="IPR036388">
    <property type="entry name" value="WH-like_DNA-bd_sf"/>
</dbReference>
<evidence type="ECO:0000256" key="1">
    <source>
        <dbReference type="ARBA" id="ARBA00010641"/>
    </source>
</evidence>
<evidence type="ECO:0000313" key="10">
    <source>
        <dbReference type="Proteomes" id="UP000075502"/>
    </source>
</evidence>
<dbReference type="InterPro" id="IPR013324">
    <property type="entry name" value="RNA_pol_sigma_r3/r4-like"/>
</dbReference>
<dbReference type="EMBL" id="JEME01002932">
    <property type="protein sequence ID" value="KYG02788.1"/>
    <property type="molecule type" value="Genomic_DNA"/>
</dbReference>
<dbReference type="Proteomes" id="UP000075502">
    <property type="component" value="Unassembled WGS sequence"/>
</dbReference>
<dbReference type="SUPFAM" id="SSF88946">
    <property type="entry name" value="Sigma2 domain of RNA polymerase sigma factors"/>
    <property type="match status" value="1"/>
</dbReference>
<feature type="compositionally biased region" description="Basic residues" evidence="6">
    <location>
        <begin position="202"/>
        <end position="212"/>
    </location>
</feature>
<sequence>MNRAASRDRADAFHDLFRAETARRVHRWLGKLRVPERDRGDLSQDIFLAAVLSFGSYDPSYGEVARWLNGIAVNVASRYHAKASRRNEILTDPAALCEAFGSATAIERLLAAERRGLLRSLVLELPFELRSVLVQHDLYEISMRDIAETRGIPVSTVYKWRSRALHGAREALVRRIAAEEERCARPGRATGTGCRQVARQPSRNRNRLRAGS</sequence>
<evidence type="ECO:0000256" key="4">
    <source>
        <dbReference type="ARBA" id="ARBA00023125"/>
    </source>
</evidence>
<comment type="caution">
    <text evidence="9">The sequence shown here is derived from an EMBL/GenBank/DDBJ whole genome shotgun (WGS) entry which is preliminary data.</text>
</comment>
<feature type="domain" description="RNA polymerase sigma factor 70 region 4 type 2" evidence="8">
    <location>
        <begin position="117"/>
        <end position="165"/>
    </location>
</feature>
<evidence type="ECO:0000259" key="8">
    <source>
        <dbReference type="Pfam" id="PF08281"/>
    </source>
</evidence>
<dbReference type="Pfam" id="PF08281">
    <property type="entry name" value="Sigma70_r4_2"/>
    <property type="match status" value="1"/>
</dbReference>
<dbReference type="GO" id="GO:0003677">
    <property type="term" value="F:DNA binding"/>
    <property type="evidence" value="ECO:0007669"/>
    <property type="project" value="UniProtKB-KW"/>
</dbReference>
<evidence type="ECO:0000313" key="9">
    <source>
        <dbReference type="EMBL" id="KYG02788.1"/>
    </source>
</evidence>
<dbReference type="Gene3D" id="1.10.1740.10">
    <property type="match status" value="1"/>
</dbReference>
<accession>A0A150TE62</accession>
<dbReference type="InterPro" id="IPR007627">
    <property type="entry name" value="RNA_pol_sigma70_r2"/>
</dbReference>